<dbReference type="InterPro" id="IPR033116">
    <property type="entry name" value="TRYPSIN_SER"/>
</dbReference>
<dbReference type="PROSITE" id="PS00134">
    <property type="entry name" value="TRYPSIN_HIS"/>
    <property type="match status" value="1"/>
</dbReference>
<organism evidence="9 10">
    <name type="scientific">Asbolus verrucosus</name>
    <name type="common">Desert ironclad beetle</name>
    <dbReference type="NCBI Taxonomy" id="1661398"/>
    <lineage>
        <taxon>Eukaryota</taxon>
        <taxon>Metazoa</taxon>
        <taxon>Ecdysozoa</taxon>
        <taxon>Arthropoda</taxon>
        <taxon>Hexapoda</taxon>
        <taxon>Insecta</taxon>
        <taxon>Pterygota</taxon>
        <taxon>Neoptera</taxon>
        <taxon>Endopterygota</taxon>
        <taxon>Coleoptera</taxon>
        <taxon>Polyphaga</taxon>
        <taxon>Cucujiformia</taxon>
        <taxon>Tenebrionidae</taxon>
        <taxon>Pimeliinae</taxon>
        <taxon>Asbolus</taxon>
    </lineage>
</organism>
<gene>
    <name evidence="9" type="ORF">BDFB_002065</name>
</gene>
<feature type="compositionally biased region" description="Polar residues" evidence="7">
    <location>
        <begin position="204"/>
        <end position="217"/>
    </location>
</feature>
<dbReference type="InterPro" id="IPR043504">
    <property type="entry name" value="Peptidase_S1_PA_chymotrypsin"/>
</dbReference>
<dbReference type="Pfam" id="PF00089">
    <property type="entry name" value="Trypsin"/>
    <property type="match status" value="1"/>
</dbReference>
<keyword evidence="2" id="KW-0964">Secreted</keyword>
<dbReference type="FunFam" id="2.40.10.10:FF:000038">
    <property type="entry name" value="Serine protease"/>
    <property type="match status" value="1"/>
</dbReference>
<evidence type="ECO:0000256" key="3">
    <source>
        <dbReference type="ARBA" id="ARBA00023157"/>
    </source>
</evidence>
<evidence type="ECO:0000313" key="9">
    <source>
        <dbReference type="EMBL" id="RZC36309.1"/>
    </source>
</evidence>
<evidence type="ECO:0000256" key="4">
    <source>
        <dbReference type="ARBA" id="ARBA00068096"/>
    </source>
</evidence>
<evidence type="ECO:0000313" key="10">
    <source>
        <dbReference type="Proteomes" id="UP000292052"/>
    </source>
</evidence>
<name>A0A482VV42_ASBVE</name>
<dbReference type="PANTHER" id="PTHR24252:SF10">
    <property type="entry name" value="SERINE PROTEASE 56"/>
    <property type="match status" value="1"/>
</dbReference>
<proteinExistence type="predicted"/>
<protein>
    <recommendedName>
        <fullName evidence="4">Phenoloxidase-activating factor 2</fullName>
    </recommendedName>
    <alternativeName>
        <fullName evidence="5">Prophenoloxidase-activating factor II</fullName>
    </alternativeName>
</protein>
<dbReference type="SMART" id="SM00020">
    <property type="entry name" value="Tryp_SPc"/>
    <property type="match status" value="1"/>
</dbReference>
<dbReference type="EMBL" id="QDEB01063231">
    <property type="protein sequence ID" value="RZC36309.1"/>
    <property type="molecule type" value="Genomic_DNA"/>
</dbReference>
<dbReference type="PANTHER" id="PTHR24252">
    <property type="entry name" value="ACROSIN-RELATED"/>
    <property type="match status" value="1"/>
</dbReference>
<reference evidence="9" key="1">
    <citation type="submission" date="2017-03" db="EMBL/GenBank/DDBJ databases">
        <title>Genome of the blue death feigning beetle - Asbolus verrucosus.</title>
        <authorList>
            <person name="Rider S.D."/>
        </authorList>
    </citation>
    <scope>NUCLEOTIDE SEQUENCE [LARGE SCALE GENOMIC DNA]</scope>
    <source>
        <strain evidence="9">Butters</strain>
        <tissue evidence="9">Head and leg muscle</tissue>
    </source>
</reference>
<keyword evidence="6" id="KW-0645">Protease</keyword>
<sequence length="464" mass="50977">RSEEETKRGSRQIILRGPGYQTYNPVLVPTNINTIPFATTGPCFTTKGVLGKCTSFRQCYPYFKVPELNNFESWILGMYDTCSYYTAQGRQMFGVCCTHPVKPAGTTPEPSVENPDDPMDLNYTNSEITLKYPQITNWPPPIPTHPPDHTIPPLPTHPPSPGYPTLPPVTHPTPPKPTAWPPTPSKPPYKPPTLPTRPPVATTKPSASTPQTPSSYSCGAKNGYQDQERIVGGHNAEVGEWPWIAALFNGGRQFCGGSLIDNIHILSAAHCVAHMSSWDVARLTVRLGDHNIKTNTEIRHVEKRVKRIVRHRGFDPRTLYNDIAILTLDSPIQFSQQIRPICLPTTGNDFSGQTGTVIGWGSLRESGPQPSILQEVNIPIWSNRDCKLKYGPAAPGGIVEHMLCAGQAARDSCSGDSGGPLMVNIGKWTQVGIVSWGIGCGKGQYPGVYTRVEKFLPWINKNLK</sequence>
<feature type="non-terminal residue" evidence="9">
    <location>
        <position position="1"/>
    </location>
</feature>
<feature type="non-terminal residue" evidence="9">
    <location>
        <position position="464"/>
    </location>
</feature>
<dbReference type="OrthoDB" id="546450at2759"/>
<dbReference type="Gene3D" id="2.40.10.10">
    <property type="entry name" value="Trypsin-like serine proteases"/>
    <property type="match status" value="1"/>
</dbReference>
<evidence type="ECO:0000256" key="5">
    <source>
        <dbReference type="ARBA" id="ARBA00076468"/>
    </source>
</evidence>
<dbReference type="InterPro" id="IPR018114">
    <property type="entry name" value="TRYPSIN_HIS"/>
</dbReference>
<dbReference type="SUPFAM" id="SSF50494">
    <property type="entry name" value="Trypsin-like serine proteases"/>
    <property type="match status" value="1"/>
</dbReference>
<keyword evidence="6" id="KW-0378">Hydrolase</keyword>
<dbReference type="STRING" id="1661398.A0A482VV42"/>
<dbReference type="CDD" id="cd00190">
    <property type="entry name" value="Tryp_SPc"/>
    <property type="match status" value="1"/>
</dbReference>
<feature type="compositionally biased region" description="Pro residues" evidence="7">
    <location>
        <begin position="138"/>
        <end position="198"/>
    </location>
</feature>
<evidence type="ECO:0000256" key="6">
    <source>
        <dbReference type="RuleBase" id="RU363034"/>
    </source>
</evidence>
<dbReference type="Proteomes" id="UP000292052">
    <property type="component" value="Unassembled WGS sequence"/>
</dbReference>
<dbReference type="InterPro" id="IPR001314">
    <property type="entry name" value="Peptidase_S1A"/>
</dbReference>
<dbReference type="GO" id="GO:0006508">
    <property type="term" value="P:proteolysis"/>
    <property type="evidence" value="ECO:0007669"/>
    <property type="project" value="UniProtKB-KW"/>
</dbReference>
<dbReference type="PROSITE" id="PS00135">
    <property type="entry name" value="TRYPSIN_SER"/>
    <property type="match status" value="1"/>
</dbReference>
<dbReference type="AlphaFoldDB" id="A0A482VV42"/>
<evidence type="ECO:0000256" key="2">
    <source>
        <dbReference type="ARBA" id="ARBA00022525"/>
    </source>
</evidence>
<dbReference type="InterPro" id="IPR001254">
    <property type="entry name" value="Trypsin_dom"/>
</dbReference>
<dbReference type="PROSITE" id="PS50240">
    <property type="entry name" value="TRYPSIN_DOM"/>
    <property type="match status" value="1"/>
</dbReference>
<comment type="caution">
    <text evidence="9">The sequence shown here is derived from an EMBL/GenBank/DDBJ whole genome shotgun (WGS) entry which is preliminary data.</text>
</comment>
<evidence type="ECO:0000256" key="7">
    <source>
        <dbReference type="SAM" id="MobiDB-lite"/>
    </source>
</evidence>
<dbReference type="GO" id="GO:0004252">
    <property type="term" value="F:serine-type endopeptidase activity"/>
    <property type="evidence" value="ECO:0007669"/>
    <property type="project" value="InterPro"/>
</dbReference>
<comment type="subcellular location">
    <subcellularLocation>
        <location evidence="1">Secreted</location>
    </subcellularLocation>
</comment>
<dbReference type="PRINTS" id="PR00722">
    <property type="entry name" value="CHYMOTRYPSIN"/>
</dbReference>
<evidence type="ECO:0000259" key="8">
    <source>
        <dbReference type="PROSITE" id="PS50240"/>
    </source>
</evidence>
<keyword evidence="3" id="KW-1015">Disulfide bond</keyword>
<evidence type="ECO:0000256" key="1">
    <source>
        <dbReference type="ARBA" id="ARBA00004613"/>
    </source>
</evidence>
<keyword evidence="10" id="KW-1185">Reference proteome</keyword>
<feature type="region of interest" description="Disordered" evidence="7">
    <location>
        <begin position="138"/>
        <end position="221"/>
    </location>
</feature>
<keyword evidence="6" id="KW-0720">Serine protease</keyword>
<dbReference type="GO" id="GO:0005576">
    <property type="term" value="C:extracellular region"/>
    <property type="evidence" value="ECO:0007669"/>
    <property type="project" value="UniProtKB-SubCell"/>
</dbReference>
<feature type="domain" description="Peptidase S1" evidence="8">
    <location>
        <begin position="230"/>
        <end position="464"/>
    </location>
</feature>
<dbReference type="InterPro" id="IPR009003">
    <property type="entry name" value="Peptidase_S1_PA"/>
</dbReference>
<accession>A0A482VV42</accession>